<dbReference type="SMART" id="SM00422">
    <property type="entry name" value="HTH_MERR"/>
    <property type="match status" value="1"/>
</dbReference>
<dbReference type="Gene3D" id="1.10.1660.10">
    <property type="match status" value="1"/>
</dbReference>
<evidence type="ECO:0000256" key="2">
    <source>
        <dbReference type="ARBA" id="ARBA00023015"/>
    </source>
</evidence>
<dbReference type="PANTHER" id="PTHR30204">
    <property type="entry name" value="REDOX-CYCLING DRUG-SENSING TRANSCRIPTIONAL ACTIVATOR SOXR"/>
    <property type="match status" value="1"/>
</dbReference>
<gene>
    <name evidence="6" type="ORF">EI167_00545</name>
</gene>
<evidence type="ECO:0000259" key="5">
    <source>
        <dbReference type="PROSITE" id="PS50937"/>
    </source>
</evidence>
<evidence type="ECO:0000313" key="6">
    <source>
        <dbReference type="EMBL" id="MBE0455968.1"/>
    </source>
</evidence>
<dbReference type="InterPro" id="IPR009061">
    <property type="entry name" value="DNA-bd_dom_put_sf"/>
</dbReference>
<evidence type="ECO:0000256" key="1">
    <source>
        <dbReference type="ARBA" id="ARBA00022491"/>
    </source>
</evidence>
<keyword evidence="4" id="KW-0804">Transcription</keyword>
<dbReference type="InterPro" id="IPR047057">
    <property type="entry name" value="MerR_fam"/>
</dbReference>
<organism evidence="6 7">
    <name type="scientific">Pseudoalteromonas prydzensis</name>
    <dbReference type="NCBI Taxonomy" id="182141"/>
    <lineage>
        <taxon>Bacteria</taxon>
        <taxon>Pseudomonadati</taxon>
        <taxon>Pseudomonadota</taxon>
        <taxon>Gammaproteobacteria</taxon>
        <taxon>Alteromonadales</taxon>
        <taxon>Pseudoalteromonadaceae</taxon>
        <taxon>Pseudoalteromonas</taxon>
    </lineage>
</organism>
<proteinExistence type="predicted"/>
<dbReference type="PROSITE" id="PS50937">
    <property type="entry name" value="HTH_MERR_2"/>
    <property type="match status" value="1"/>
</dbReference>
<dbReference type="SUPFAM" id="SSF46955">
    <property type="entry name" value="Putative DNA-binding domain"/>
    <property type="match status" value="1"/>
</dbReference>
<dbReference type="EMBL" id="RRZA01000001">
    <property type="protein sequence ID" value="MBE0455968.1"/>
    <property type="molecule type" value="Genomic_DNA"/>
</dbReference>
<dbReference type="Proteomes" id="UP000707245">
    <property type="component" value="Unassembled WGS sequence"/>
</dbReference>
<sequence length="120" mass="13811">MYISEMAKRSGASIKAVRHYEEIGLLTNIARQGRYRVYTKADVEFVTLIKRAQLLGLSLTQLKQLKVARHDLKWPAVLALLEDKQQQVLNDIAALKKQKELLDFYHMDIKNCLNNLDSTP</sequence>
<keyword evidence="2" id="KW-0805">Transcription regulation</keyword>
<keyword evidence="1" id="KW-0678">Repressor</keyword>
<dbReference type="RefSeq" id="WP_192540210.1">
    <property type="nucleotide sequence ID" value="NZ_JBQDLW010000015.1"/>
</dbReference>
<reference evidence="6 7" key="1">
    <citation type="submission" date="2020-07" db="EMBL/GenBank/DDBJ databases">
        <title>Halophilic bacteria isolated from french cheeses.</title>
        <authorList>
            <person name="Kothe C.I."/>
            <person name="Farah-Kraiem B."/>
            <person name="Renault P."/>
            <person name="Dridi B."/>
        </authorList>
    </citation>
    <scope>NUCLEOTIDE SEQUENCE [LARGE SCALE GENOMIC DNA]</scope>
    <source>
        <strain evidence="6 7">FME14</strain>
    </source>
</reference>
<name>A0ABR9FG12_9GAMM</name>
<evidence type="ECO:0000256" key="3">
    <source>
        <dbReference type="ARBA" id="ARBA00023125"/>
    </source>
</evidence>
<keyword evidence="3" id="KW-0238">DNA-binding</keyword>
<dbReference type="InterPro" id="IPR000551">
    <property type="entry name" value="MerR-type_HTH_dom"/>
</dbReference>
<dbReference type="PANTHER" id="PTHR30204:SF69">
    <property type="entry name" value="MERR-FAMILY TRANSCRIPTIONAL REGULATOR"/>
    <property type="match status" value="1"/>
</dbReference>
<dbReference type="PRINTS" id="PR00040">
    <property type="entry name" value="HTHMERR"/>
</dbReference>
<evidence type="ECO:0000256" key="4">
    <source>
        <dbReference type="ARBA" id="ARBA00023163"/>
    </source>
</evidence>
<dbReference type="Pfam" id="PF13411">
    <property type="entry name" value="MerR_1"/>
    <property type="match status" value="1"/>
</dbReference>
<keyword evidence="7" id="KW-1185">Reference proteome</keyword>
<comment type="caution">
    <text evidence="6">The sequence shown here is derived from an EMBL/GenBank/DDBJ whole genome shotgun (WGS) entry which is preliminary data.</text>
</comment>
<accession>A0ABR9FG12</accession>
<protein>
    <submittedName>
        <fullName evidence="6">MerR family transcriptional regulator</fullName>
    </submittedName>
</protein>
<feature type="domain" description="HTH merR-type" evidence="5">
    <location>
        <begin position="1"/>
        <end position="68"/>
    </location>
</feature>
<evidence type="ECO:0000313" key="7">
    <source>
        <dbReference type="Proteomes" id="UP000707245"/>
    </source>
</evidence>